<dbReference type="HOGENOM" id="CLU_1834578_0_0_1"/>
<dbReference type="Proteomes" id="UP000001631">
    <property type="component" value="Unassembled WGS sequence"/>
</dbReference>
<dbReference type="GeneID" id="69033813"/>
<keyword evidence="2" id="KW-1185">Reference proteome</keyword>
<dbReference type="AlphaFoldDB" id="C0NCF0"/>
<dbReference type="InParanoid" id="C0NCF0"/>
<name>C0NCF0_AJECG</name>
<sequence>MLLQERLKGPGQRLNWREWEPHVKVWMAHSFAHRLPNLVNMGVISTQLLAPGTCKLQRSLTWLIPCYMTGEGEGHGCYLLFILKAKTTAWLWQGMVQSDQPIEASDNASWQIQSIQVTAHVLQGCSLAALLQYCLTVTGA</sequence>
<evidence type="ECO:0000313" key="1">
    <source>
        <dbReference type="EMBL" id="EEH11341.1"/>
    </source>
</evidence>
<proteinExistence type="predicted"/>
<organism evidence="1 2">
    <name type="scientific">Ajellomyces capsulatus (strain G186AR / H82 / ATCC MYA-2454 / RMSCC 2432)</name>
    <name type="common">Darling's disease fungus</name>
    <name type="synonym">Histoplasma capsulatum</name>
    <dbReference type="NCBI Taxonomy" id="447093"/>
    <lineage>
        <taxon>Eukaryota</taxon>
        <taxon>Fungi</taxon>
        <taxon>Dikarya</taxon>
        <taxon>Ascomycota</taxon>
        <taxon>Pezizomycotina</taxon>
        <taxon>Eurotiomycetes</taxon>
        <taxon>Eurotiomycetidae</taxon>
        <taxon>Onygenales</taxon>
        <taxon>Ajellomycetaceae</taxon>
        <taxon>Histoplasma</taxon>
    </lineage>
</organism>
<accession>C0NCF0</accession>
<dbReference type="VEuPathDB" id="FungiDB:I7I50_02765"/>
<protein>
    <submittedName>
        <fullName evidence="1">Uncharacterized protein</fullName>
    </submittedName>
</protein>
<dbReference type="EMBL" id="GG663363">
    <property type="protein sequence ID" value="EEH11341.1"/>
    <property type="molecule type" value="Genomic_DNA"/>
</dbReference>
<dbReference type="RefSeq" id="XP_045291821.1">
    <property type="nucleotide sequence ID" value="XM_045427846.1"/>
</dbReference>
<reference evidence="1" key="1">
    <citation type="submission" date="2009-02" db="EMBL/GenBank/DDBJ databases">
        <title>The Genome Sequence of Ajellomyces capsulatus strain G186AR.</title>
        <authorList>
            <consortium name="The Broad Institute Genome Sequencing Platform"/>
            <person name="Champion M."/>
            <person name="Cuomo C."/>
            <person name="Ma L.-J."/>
            <person name="Henn M.R."/>
            <person name="Sil A."/>
            <person name="Goldman B."/>
            <person name="Young S.K."/>
            <person name="Kodira C.D."/>
            <person name="Zeng Q."/>
            <person name="Koehrsen M."/>
            <person name="Alvarado L."/>
            <person name="Berlin A."/>
            <person name="Borenstein D."/>
            <person name="Chen Z."/>
            <person name="Engels R."/>
            <person name="Freedman E."/>
            <person name="Gellesch M."/>
            <person name="Goldberg J."/>
            <person name="Griggs A."/>
            <person name="Gujja S."/>
            <person name="Heiman D."/>
            <person name="Hepburn T."/>
            <person name="Howarth C."/>
            <person name="Jen D."/>
            <person name="Larson L."/>
            <person name="Lewis B."/>
            <person name="Mehta T."/>
            <person name="Park D."/>
            <person name="Pearson M."/>
            <person name="Roberts A."/>
            <person name="Saif S."/>
            <person name="Shea T."/>
            <person name="Shenoy N."/>
            <person name="Sisk P."/>
            <person name="Stolte C."/>
            <person name="Sykes S."/>
            <person name="Walk T."/>
            <person name="White J."/>
            <person name="Yandava C."/>
            <person name="Klein B."/>
            <person name="McEwen J.G."/>
            <person name="Puccia R."/>
            <person name="Goldman G.H."/>
            <person name="Felipe M.S."/>
            <person name="Nino-Vega G."/>
            <person name="San-Blas G."/>
            <person name="Taylor J."/>
            <person name="Mendoza L."/>
            <person name="Galagan J."/>
            <person name="Nusbaum C."/>
            <person name="Birren B."/>
        </authorList>
    </citation>
    <scope>NUCLEOTIDE SEQUENCE</scope>
    <source>
        <strain evidence="1">G186AR</strain>
    </source>
</reference>
<evidence type="ECO:0000313" key="2">
    <source>
        <dbReference type="Proteomes" id="UP000001631"/>
    </source>
</evidence>
<gene>
    <name evidence="1" type="ORF">HCBG_00796</name>
</gene>